<evidence type="ECO:0000313" key="3">
    <source>
        <dbReference type="EMBL" id="MCH1626322.1"/>
    </source>
</evidence>
<comment type="caution">
    <text evidence="3">The sequence shown here is derived from an EMBL/GenBank/DDBJ whole genome shotgun (WGS) entry which is preliminary data.</text>
</comment>
<evidence type="ECO:0000259" key="2">
    <source>
        <dbReference type="SMART" id="SM00327"/>
    </source>
</evidence>
<feature type="domain" description="VWFA" evidence="2">
    <location>
        <begin position="443"/>
        <end position="634"/>
    </location>
</feature>
<accession>A0AAW5E8H5</accession>
<dbReference type="Pfam" id="PF11775">
    <property type="entry name" value="CobT_C"/>
    <property type="match status" value="1"/>
</dbReference>
<evidence type="ECO:0000256" key="1">
    <source>
        <dbReference type="SAM" id="MobiDB-lite"/>
    </source>
</evidence>
<dbReference type="InterPro" id="IPR051928">
    <property type="entry name" value="NorD/CobT"/>
</dbReference>
<keyword evidence="4" id="KW-1185">Reference proteome</keyword>
<dbReference type="RefSeq" id="WP_240256239.1">
    <property type="nucleotide sequence ID" value="NZ_JAKTTI010000021.1"/>
</dbReference>
<dbReference type="SUPFAM" id="SSF53300">
    <property type="entry name" value="vWA-like"/>
    <property type="match status" value="1"/>
</dbReference>
<dbReference type="CDD" id="cd01454">
    <property type="entry name" value="vWA_norD_type"/>
    <property type="match status" value="1"/>
</dbReference>
<reference evidence="3" key="1">
    <citation type="submission" date="2022-02" db="EMBL/GenBank/DDBJ databases">
        <title>Fredinandcohnia quinoae sp. nov. isolated from Chenopodium quinoa seeds.</title>
        <authorList>
            <person name="Saati-Santamaria Z."/>
            <person name="Flores-Felix J.D."/>
            <person name="Igual J.M."/>
            <person name="Velazquez E."/>
            <person name="Garcia-Fraile P."/>
            <person name="Martinez-Molina E."/>
        </authorList>
    </citation>
    <scope>NUCLEOTIDE SEQUENCE</scope>
    <source>
        <strain evidence="3">SECRCQ15</strain>
    </source>
</reference>
<proteinExistence type="predicted"/>
<dbReference type="InterPro" id="IPR002035">
    <property type="entry name" value="VWF_A"/>
</dbReference>
<dbReference type="EMBL" id="JAKTTI010000021">
    <property type="protein sequence ID" value="MCH1626322.1"/>
    <property type="molecule type" value="Genomic_DNA"/>
</dbReference>
<dbReference type="AlphaFoldDB" id="A0AAW5E8H5"/>
<dbReference type="SMART" id="SM00327">
    <property type="entry name" value="VWA"/>
    <property type="match status" value="1"/>
</dbReference>
<gene>
    <name evidence="3" type="ORF">MJG50_13365</name>
</gene>
<feature type="region of interest" description="Disordered" evidence="1">
    <location>
        <begin position="250"/>
        <end position="279"/>
    </location>
</feature>
<dbReference type="Gene3D" id="3.40.50.410">
    <property type="entry name" value="von Willebrand factor, type A domain"/>
    <property type="match status" value="1"/>
</dbReference>
<dbReference type="InterPro" id="IPR036465">
    <property type="entry name" value="vWFA_dom_sf"/>
</dbReference>
<dbReference type="PANTHER" id="PTHR41248:SF1">
    <property type="entry name" value="NORD PROTEIN"/>
    <property type="match status" value="1"/>
</dbReference>
<name>A0AAW5E8H5_9BACI</name>
<protein>
    <recommendedName>
        <fullName evidence="2">VWFA domain-containing protein</fullName>
    </recommendedName>
</protein>
<dbReference type="InterPro" id="IPR025861">
    <property type="entry name" value="CobT_VWA_dom"/>
</dbReference>
<evidence type="ECO:0000313" key="4">
    <source>
        <dbReference type="Proteomes" id="UP001431131"/>
    </source>
</evidence>
<sequence length="638" mass="73776">MRFIQFNDKKIDSFLFMELADLAKTLSKSAEIEVELGYRSYFNPIENKIIISHFWDNRPDKDKRNGLTSDIFLRAIGSKQFTDFQEVSAFMKLCDNTNLPSFAKQLFMVCEDLRLEELCKKIRPGTKKAFYHRKRIYRNYFKDQLHVNIVKSVHTDALFNALFLLVTSDSPIEEIPSIHSDIDLVLPFLRNEVTNFFDTKTTGDVVKICSRIVDVLDEVLSNDMLNTYFHLPELDYESLEDGLTFDDLTRNDPLKNNDRLKDAKKGDEDVHEEKLPTWHQETSKTTKSFLKFDLEQGSKTNLIGEGAREGEDADQALGIVQGSSQKSSNKDYSKMEAMEMNDTPNKGESAFEYGKENKFAYPVFIKARKPTNTEIIEYDENKAVIAPYQKKMKQMIIKILEHKKNLPRSDLHFGRLNKKLVRLFTEDNPRMFYKKDQESPQIDAVFSLLVDCSASMYDKMKQTKLGITLFHEALKSVRVPHQVTGFWEDTNEATSTKQPNYLQTVIDFSSSLTHRQGPEIMQLEPEEDNRDGFAIRMLTKKILERSEKQKFLLVFSDGEPAAFDYEQNGIIDTYEAVLDARKYGIEVINVFLSNGEIEEGQKKTIQNIYGKYSILVPDIDELPDVLFPLLKKLLYKSI</sequence>
<dbReference type="PANTHER" id="PTHR41248">
    <property type="entry name" value="NORD PROTEIN"/>
    <property type="match status" value="1"/>
</dbReference>
<dbReference type="Proteomes" id="UP001431131">
    <property type="component" value="Unassembled WGS sequence"/>
</dbReference>
<organism evidence="3 4">
    <name type="scientific">Fredinandcohnia quinoae</name>
    <dbReference type="NCBI Taxonomy" id="2918902"/>
    <lineage>
        <taxon>Bacteria</taxon>
        <taxon>Bacillati</taxon>
        <taxon>Bacillota</taxon>
        <taxon>Bacilli</taxon>
        <taxon>Bacillales</taxon>
        <taxon>Bacillaceae</taxon>
        <taxon>Fredinandcohnia</taxon>
    </lineage>
</organism>